<feature type="binding site" description="axial binding residue" evidence="12">
    <location>
        <position position="80"/>
    </location>
    <ligand>
        <name>heme</name>
        <dbReference type="ChEBI" id="CHEBI:30413"/>
        <note>ligand shared with second transmembrane subunit</note>
    </ligand>
    <ligandPart>
        <name>Fe</name>
        <dbReference type="ChEBI" id="CHEBI:18248"/>
    </ligandPart>
</feature>
<dbReference type="OrthoDB" id="9799441at2"/>
<dbReference type="InterPro" id="IPR018495">
    <property type="entry name" value="Succ_DH_cyt_bsu_CS"/>
</dbReference>
<evidence type="ECO:0000256" key="11">
    <source>
        <dbReference type="ARBA" id="ARBA00025912"/>
    </source>
</evidence>
<comment type="caution">
    <text evidence="14">The sequence shown here is derived from an EMBL/GenBank/DDBJ whole genome shotgun (WGS) entry which is preliminary data.</text>
</comment>
<comment type="subunit">
    <text evidence="11">Part of an enzyme complex containing four subunits: a flavoprotein, an iron-sulfur protein, plus two membrane-anchoring proteins, SdhC and SdhD. The complex can form homotrimers.</text>
</comment>
<dbReference type="PANTHER" id="PTHR10978">
    <property type="entry name" value="SUCCINATE DEHYDROGENASE CYTOCHROME B560 SUBUNIT"/>
    <property type="match status" value="1"/>
</dbReference>
<dbReference type="InterPro" id="IPR034804">
    <property type="entry name" value="SQR/QFR_C/D"/>
</dbReference>
<evidence type="ECO:0000256" key="6">
    <source>
        <dbReference type="ARBA" id="ARBA00022692"/>
    </source>
</evidence>
<dbReference type="PANTHER" id="PTHR10978:SF5">
    <property type="entry name" value="SUCCINATE DEHYDROGENASE CYTOCHROME B560 SUBUNIT, MITOCHONDRIAL"/>
    <property type="match status" value="1"/>
</dbReference>
<accession>A0A845A3A8</accession>
<dbReference type="InterPro" id="IPR000701">
    <property type="entry name" value="SuccDH_FuR_B_TM-su"/>
</dbReference>
<dbReference type="PIRSF" id="PIRSF000178">
    <property type="entry name" value="SDH_cyt_b560"/>
    <property type="match status" value="1"/>
</dbReference>
<sequence length="129" mass="14029">MADRPLSPHLSIWKWGPHMTVSILHRVSGDGMAIVGLGVLGWWLGALASGPDAYATFSDHASSWYGIAVLIGLTWAFFNHASSGIRHFVLDTGAGYDLDTNRTYSWVSIASGVLLTAIVWLYIIVERGI</sequence>
<feature type="transmembrane region" description="Helical" evidence="13">
    <location>
        <begin position="103"/>
        <end position="125"/>
    </location>
</feature>
<evidence type="ECO:0000256" key="9">
    <source>
        <dbReference type="ARBA" id="ARBA00023004"/>
    </source>
</evidence>
<evidence type="ECO:0000256" key="7">
    <source>
        <dbReference type="ARBA" id="ARBA00022723"/>
    </source>
</evidence>
<organism evidence="14 15">
    <name type="scientific">Aurantiacibacter arachoides</name>
    <dbReference type="NCBI Taxonomy" id="1850444"/>
    <lineage>
        <taxon>Bacteria</taxon>
        <taxon>Pseudomonadati</taxon>
        <taxon>Pseudomonadota</taxon>
        <taxon>Alphaproteobacteria</taxon>
        <taxon>Sphingomonadales</taxon>
        <taxon>Erythrobacteraceae</taxon>
        <taxon>Aurantiacibacter</taxon>
    </lineage>
</organism>
<dbReference type="PROSITE" id="PS01000">
    <property type="entry name" value="SDH_CYT_1"/>
    <property type="match status" value="1"/>
</dbReference>
<dbReference type="CDD" id="cd03499">
    <property type="entry name" value="SQR_TypeC_SdhC"/>
    <property type="match status" value="1"/>
</dbReference>
<dbReference type="Gene3D" id="1.20.1300.10">
    <property type="entry name" value="Fumarate reductase/succinate dehydrogenase, transmembrane subunit"/>
    <property type="match status" value="1"/>
</dbReference>
<gene>
    <name evidence="14" type="primary">sdhC</name>
    <name evidence="14" type="ORF">GRI62_07335</name>
</gene>
<proteinExistence type="inferred from homology"/>
<reference evidence="14 15" key="1">
    <citation type="submission" date="2019-12" db="EMBL/GenBank/DDBJ databases">
        <title>Genomic-based taxomic classification of the family Erythrobacteraceae.</title>
        <authorList>
            <person name="Xu L."/>
        </authorList>
    </citation>
    <scope>NUCLEOTIDE SEQUENCE [LARGE SCALE GENOMIC DNA]</scope>
    <source>
        <strain evidence="14 15">RC4-10-4</strain>
    </source>
</reference>
<dbReference type="Proteomes" id="UP000460626">
    <property type="component" value="Unassembled WGS sequence"/>
</dbReference>
<dbReference type="GO" id="GO:0016020">
    <property type="term" value="C:membrane"/>
    <property type="evidence" value="ECO:0007669"/>
    <property type="project" value="UniProtKB-SubCell"/>
</dbReference>
<evidence type="ECO:0000256" key="13">
    <source>
        <dbReference type="SAM" id="Phobius"/>
    </source>
</evidence>
<keyword evidence="9 12" id="KW-0408">Iron</keyword>
<dbReference type="Pfam" id="PF01127">
    <property type="entry name" value="Sdh_cyt"/>
    <property type="match status" value="1"/>
</dbReference>
<keyword evidence="6 13" id="KW-0812">Transmembrane</keyword>
<dbReference type="GO" id="GO:0006099">
    <property type="term" value="P:tricarboxylic acid cycle"/>
    <property type="evidence" value="ECO:0007669"/>
    <property type="project" value="InterPro"/>
</dbReference>
<evidence type="ECO:0000313" key="15">
    <source>
        <dbReference type="Proteomes" id="UP000460626"/>
    </source>
</evidence>
<evidence type="ECO:0000256" key="12">
    <source>
        <dbReference type="PIRSR" id="PIRSR000178-1"/>
    </source>
</evidence>
<feature type="transmembrane region" description="Helical" evidence="13">
    <location>
        <begin position="62"/>
        <end position="83"/>
    </location>
</feature>
<dbReference type="AlphaFoldDB" id="A0A845A3A8"/>
<comment type="cofactor">
    <cofactor evidence="12">
        <name>heme</name>
        <dbReference type="ChEBI" id="CHEBI:30413"/>
    </cofactor>
    <text evidence="12">The heme is bound between the two transmembrane subunits.</text>
</comment>
<evidence type="ECO:0000256" key="4">
    <source>
        <dbReference type="ARBA" id="ARBA00020076"/>
    </source>
</evidence>
<dbReference type="InterPro" id="IPR014314">
    <property type="entry name" value="Succ_DH_cytb556"/>
</dbReference>
<dbReference type="EMBL" id="WTYH01000001">
    <property type="protein sequence ID" value="MXO93417.1"/>
    <property type="molecule type" value="Genomic_DNA"/>
</dbReference>
<keyword evidence="15" id="KW-1185">Reference proteome</keyword>
<keyword evidence="10 13" id="KW-0472">Membrane</keyword>
<evidence type="ECO:0000256" key="3">
    <source>
        <dbReference type="ARBA" id="ARBA00007244"/>
    </source>
</evidence>
<keyword evidence="5 12" id="KW-0349">Heme</keyword>
<comment type="subcellular location">
    <subcellularLocation>
        <location evidence="2">Membrane</location>
        <topology evidence="2">Multi-pass membrane protein</topology>
    </subcellularLocation>
</comment>
<dbReference type="GO" id="GO:0046872">
    <property type="term" value="F:metal ion binding"/>
    <property type="evidence" value="ECO:0007669"/>
    <property type="project" value="UniProtKB-KW"/>
</dbReference>
<evidence type="ECO:0000256" key="10">
    <source>
        <dbReference type="ARBA" id="ARBA00023136"/>
    </source>
</evidence>
<dbReference type="GO" id="GO:0009055">
    <property type="term" value="F:electron transfer activity"/>
    <property type="evidence" value="ECO:0007669"/>
    <property type="project" value="InterPro"/>
</dbReference>
<comment type="similarity">
    <text evidence="3">Belongs to the cytochrome b560 family.</text>
</comment>
<feature type="transmembrane region" description="Helical" evidence="13">
    <location>
        <begin position="31"/>
        <end position="50"/>
    </location>
</feature>
<evidence type="ECO:0000256" key="5">
    <source>
        <dbReference type="ARBA" id="ARBA00022617"/>
    </source>
</evidence>
<keyword evidence="7 12" id="KW-0479">Metal-binding</keyword>
<name>A0A845A3A8_9SPHN</name>
<evidence type="ECO:0000256" key="1">
    <source>
        <dbReference type="ARBA" id="ARBA00004050"/>
    </source>
</evidence>
<comment type="function">
    <text evidence="1">Membrane-anchoring subunit of succinate dehydrogenase (SDH).</text>
</comment>
<dbReference type="SUPFAM" id="SSF81343">
    <property type="entry name" value="Fumarate reductase respiratory complex transmembrane subunits"/>
    <property type="match status" value="1"/>
</dbReference>
<keyword evidence="8 13" id="KW-1133">Transmembrane helix</keyword>
<evidence type="ECO:0000313" key="14">
    <source>
        <dbReference type="EMBL" id="MXO93417.1"/>
    </source>
</evidence>
<evidence type="ECO:0000256" key="2">
    <source>
        <dbReference type="ARBA" id="ARBA00004141"/>
    </source>
</evidence>
<dbReference type="NCBIfam" id="TIGR02970">
    <property type="entry name" value="succ_dehyd_cytB"/>
    <property type="match status" value="1"/>
</dbReference>
<evidence type="ECO:0000256" key="8">
    <source>
        <dbReference type="ARBA" id="ARBA00022989"/>
    </source>
</evidence>
<protein>
    <recommendedName>
        <fullName evidence="4">Succinate dehydrogenase cytochrome b556 subunit</fullName>
    </recommendedName>
</protein>